<keyword evidence="2" id="KW-0732">Signal</keyword>
<feature type="chain" id="PRO_5009312756" evidence="2">
    <location>
        <begin position="22"/>
        <end position="144"/>
    </location>
</feature>
<dbReference type="WBParaSite" id="L893_g21056.t1">
    <property type="protein sequence ID" value="L893_g21056.t1"/>
    <property type="gene ID" value="L893_g21056"/>
</dbReference>
<evidence type="ECO:0000256" key="2">
    <source>
        <dbReference type="SAM" id="SignalP"/>
    </source>
</evidence>
<organism evidence="3 4">
    <name type="scientific">Steinernema glaseri</name>
    <dbReference type="NCBI Taxonomy" id="37863"/>
    <lineage>
        <taxon>Eukaryota</taxon>
        <taxon>Metazoa</taxon>
        <taxon>Ecdysozoa</taxon>
        <taxon>Nematoda</taxon>
        <taxon>Chromadorea</taxon>
        <taxon>Rhabditida</taxon>
        <taxon>Tylenchina</taxon>
        <taxon>Panagrolaimomorpha</taxon>
        <taxon>Strongyloidoidea</taxon>
        <taxon>Steinernematidae</taxon>
        <taxon>Steinernema</taxon>
    </lineage>
</organism>
<accession>A0A1I7YYS6</accession>
<feature type="compositionally biased region" description="Polar residues" evidence="1">
    <location>
        <begin position="73"/>
        <end position="84"/>
    </location>
</feature>
<evidence type="ECO:0000256" key="1">
    <source>
        <dbReference type="SAM" id="MobiDB-lite"/>
    </source>
</evidence>
<keyword evidence="3" id="KW-1185">Reference proteome</keyword>
<sequence length="144" mass="16073">MVLSTSIKLSLVLFGSPQVASVSLILHGSDCLHISFRKKKAKRIPCHQSNSSIVQNPHKGHCQISLPDRRTTHSFSATQAGNADSTRKRLSAQRNISELLPRSPRNDKPYFPGDRTRSSQLATFPNKVSRGSGPRKNIHRHLTW</sequence>
<evidence type="ECO:0000313" key="4">
    <source>
        <dbReference type="WBParaSite" id="L893_g21056.t1"/>
    </source>
</evidence>
<dbReference type="AlphaFoldDB" id="A0A1I7YYS6"/>
<evidence type="ECO:0000313" key="3">
    <source>
        <dbReference type="Proteomes" id="UP000095287"/>
    </source>
</evidence>
<dbReference type="Proteomes" id="UP000095287">
    <property type="component" value="Unplaced"/>
</dbReference>
<name>A0A1I7YYS6_9BILA</name>
<reference evidence="4" key="1">
    <citation type="submission" date="2016-11" db="UniProtKB">
        <authorList>
            <consortium name="WormBaseParasite"/>
        </authorList>
    </citation>
    <scope>IDENTIFICATION</scope>
</reference>
<feature type="signal peptide" evidence="2">
    <location>
        <begin position="1"/>
        <end position="21"/>
    </location>
</feature>
<proteinExistence type="predicted"/>
<protein>
    <submittedName>
        <fullName evidence="4">Secreted protein</fullName>
    </submittedName>
</protein>
<feature type="region of interest" description="Disordered" evidence="1">
    <location>
        <begin position="72"/>
        <end position="144"/>
    </location>
</feature>